<dbReference type="AlphaFoldDB" id="A0AAD3H984"/>
<keyword evidence="6" id="KW-1185">Reference proteome</keyword>
<protein>
    <recommendedName>
        <fullName evidence="4">RCC1-like domain-containing protein</fullName>
    </recommendedName>
</protein>
<feature type="coiled-coil region" evidence="3">
    <location>
        <begin position="65"/>
        <end position="99"/>
    </location>
</feature>
<feature type="repeat" description="RCC1" evidence="2">
    <location>
        <begin position="303"/>
        <end position="354"/>
    </location>
</feature>
<dbReference type="Pfam" id="PF13540">
    <property type="entry name" value="RCC1_2"/>
    <property type="match status" value="1"/>
</dbReference>
<keyword evidence="1" id="KW-0677">Repeat</keyword>
<feature type="repeat" description="RCC1" evidence="2">
    <location>
        <begin position="254"/>
        <end position="303"/>
    </location>
</feature>
<dbReference type="EMBL" id="BLLK01000047">
    <property type="protein sequence ID" value="GFH54663.1"/>
    <property type="molecule type" value="Genomic_DNA"/>
</dbReference>
<accession>A0AAD3H984</accession>
<dbReference type="InterPro" id="IPR000408">
    <property type="entry name" value="Reg_chr_condens"/>
</dbReference>
<reference evidence="5 6" key="1">
    <citation type="journal article" date="2021" name="Sci. Rep.">
        <title>The genome of the diatom Chaetoceros tenuissimus carries an ancient integrated fragment of an extant virus.</title>
        <authorList>
            <person name="Hongo Y."/>
            <person name="Kimura K."/>
            <person name="Takaki Y."/>
            <person name="Yoshida Y."/>
            <person name="Baba S."/>
            <person name="Kobayashi G."/>
            <person name="Nagasaki K."/>
            <person name="Hano T."/>
            <person name="Tomaru Y."/>
        </authorList>
    </citation>
    <scope>NUCLEOTIDE SEQUENCE [LARGE SCALE GENOMIC DNA]</scope>
    <source>
        <strain evidence="5 6">NIES-3715</strain>
    </source>
</reference>
<feature type="repeat" description="RCC1" evidence="2">
    <location>
        <begin position="200"/>
        <end position="253"/>
    </location>
</feature>
<dbReference type="PROSITE" id="PS50012">
    <property type="entry name" value="RCC1_3"/>
    <property type="match status" value="6"/>
</dbReference>
<dbReference type="PANTHER" id="PTHR22870:SF155">
    <property type="entry name" value="E3 UBIQUITIN-PROTEIN LIGASE HERC1-RELATED"/>
    <property type="match status" value="1"/>
</dbReference>
<evidence type="ECO:0000256" key="1">
    <source>
        <dbReference type="ARBA" id="ARBA00022737"/>
    </source>
</evidence>
<dbReference type="Gene3D" id="2.130.10.30">
    <property type="entry name" value="Regulator of chromosome condensation 1/beta-lactamase-inhibitor protein II"/>
    <property type="match status" value="2"/>
</dbReference>
<organism evidence="5 6">
    <name type="scientific">Chaetoceros tenuissimus</name>
    <dbReference type="NCBI Taxonomy" id="426638"/>
    <lineage>
        <taxon>Eukaryota</taxon>
        <taxon>Sar</taxon>
        <taxon>Stramenopiles</taxon>
        <taxon>Ochrophyta</taxon>
        <taxon>Bacillariophyta</taxon>
        <taxon>Coscinodiscophyceae</taxon>
        <taxon>Chaetocerotophycidae</taxon>
        <taxon>Chaetocerotales</taxon>
        <taxon>Chaetocerotaceae</taxon>
        <taxon>Chaetoceros</taxon>
    </lineage>
</organism>
<feature type="domain" description="RCC1-like" evidence="4">
    <location>
        <begin position="93"/>
        <end position="389"/>
    </location>
</feature>
<dbReference type="Pfam" id="PF25390">
    <property type="entry name" value="WD40_RLD"/>
    <property type="match status" value="1"/>
</dbReference>
<dbReference type="InterPro" id="IPR051210">
    <property type="entry name" value="Ub_ligase/GEF_domain"/>
</dbReference>
<dbReference type="Proteomes" id="UP001054902">
    <property type="component" value="Unassembled WGS sequence"/>
</dbReference>
<evidence type="ECO:0000256" key="3">
    <source>
        <dbReference type="SAM" id="Coils"/>
    </source>
</evidence>
<sequence length="484" mass="54055">MKLEQVAGVAKILQSFRLRKTVEIPWGDLSFLLDIQELDLLPRRHLIKHLQARGGNGEGRRDELYKRLKDSIRAEVEEIKRVEEERERKHKEIAALEEQGAVYVIGSNSKGQLGLGDRAPRTKFTVIPSTRGLIFSSISTRNDVVYAVTEDCEVYRWGNVQSKHRHSDEYLRPQRFGSLDEEDISSIAVGLNHVCALNQLSVYSWGTNQNGCLGNDSFRDHIQREPTLVSFNSHNLVKEIQVGEMHNCALDEGGTCWTWGYSANGRIGHGRGQNVFTPRELKLPVQIKFIACGSEHTLAASEAKVFAWGSNDGGRLGLGDTKDRHVPSEIPFFDGLSIKHVSCGTWHNGVIASSPPMNKGGYLYTFGSGYKGQLGLEATTYTSDPKIVPFFLENKFQLKKIFCGSNHNAVLSIEDDVYTWGSNIDGCLGREIEEKFVSFTPKPGLVHGFGSIVNRIGRGLPRSIAIGNNYTIVSTRKYQKMLEN</sequence>
<comment type="caution">
    <text evidence="5">The sequence shown here is derived from an EMBL/GenBank/DDBJ whole genome shotgun (WGS) entry which is preliminary data.</text>
</comment>
<dbReference type="PRINTS" id="PR00633">
    <property type="entry name" value="RCCNDNSATION"/>
</dbReference>
<gene>
    <name evidence="5" type="ORF">CTEN210_11139</name>
</gene>
<evidence type="ECO:0000313" key="6">
    <source>
        <dbReference type="Proteomes" id="UP001054902"/>
    </source>
</evidence>
<dbReference type="InterPro" id="IPR058923">
    <property type="entry name" value="RCC1-like_dom"/>
</dbReference>
<name>A0AAD3H984_9STRA</name>
<evidence type="ECO:0000259" key="4">
    <source>
        <dbReference type="Pfam" id="PF25390"/>
    </source>
</evidence>
<evidence type="ECO:0000256" key="2">
    <source>
        <dbReference type="PROSITE-ProRule" id="PRU00235"/>
    </source>
</evidence>
<feature type="repeat" description="RCC1" evidence="2">
    <location>
        <begin position="100"/>
        <end position="151"/>
    </location>
</feature>
<keyword evidence="3" id="KW-0175">Coiled coil</keyword>
<evidence type="ECO:0000313" key="5">
    <source>
        <dbReference type="EMBL" id="GFH54663.1"/>
    </source>
</evidence>
<dbReference type="InterPro" id="IPR009091">
    <property type="entry name" value="RCC1/BLIP-II"/>
</dbReference>
<feature type="repeat" description="RCC1" evidence="2">
    <location>
        <begin position="361"/>
        <end position="414"/>
    </location>
</feature>
<dbReference type="PANTHER" id="PTHR22870">
    <property type="entry name" value="REGULATOR OF CHROMOSOME CONDENSATION"/>
    <property type="match status" value="1"/>
</dbReference>
<feature type="repeat" description="RCC1" evidence="2">
    <location>
        <begin position="415"/>
        <end position="469"/>
    </location>
</feature>
<dbReference type="SUPFAM" id="SSF50985">
    <property type="entry name" value="RCC1/BLIP-II"/>
    <property type="match status" value="2"/>
</dbReference>
<proteinExistence type="predicted"/>